<dbReference type="PANTHER" id="PTHR43197">
    <property type="entry name" value="UTP--GLUCOSE-1-PHOSPHATE URIDYLYLTRANSFERASE"/>
    <property type="match status" value="1"/>
</dbReference>
<evidence type="ECO:0000313" key="7">
    <source>
        <dbReference type="EMBL" id="SUS04581.1"/>
    </source>
</evidence>
<dbReference type="InterPro" id="IPR029044">
    <property type="entry name" value="Nucleotide-diphossugar_trans"/>
</dbReference>
<dbReference type="EMBL" id="UIDG01000039">
    <property type="protein sequence ID" value="SUS04581.1"/>
    <property type="molecule type" value="Genomic_DNA"/>
</dbReference>
<dbReference type="InterPro" id="IPR005771">
    <property type="entry name" value="GalU_uridylyltTrfase_bac/arc"/>
</dbReference>
<sequence length="289" mass="31814">MVKPIRKAVFPVAGLGTRFLPATKALPKEMLPIVDKPLIQYAVEEAQEAGIEEFIFVTGRAKTAIEDHFDHSIELEHVLIERGKVESLHSVTDWMPAPGHISYTRQQEPLGLGHAVWCARNFVTDEPFAVLLADDLILGKPGCLKQMVEAHRKIGGSLLAIEEVPVEHTDKYGILDVNSDKGGLLAVRGVVEKPAPADAPSQLAIIGRYILEPLVLTILEHQERGAGNEIQLTDAIAKTIGILPVNGFRFQGRRFDCGSKVGYLQANIAFALERDDMGDRVRKMLQEFA</sequence>
<evidence type="ECO:0000259" key="6">
    <source>
        <dbReference type="Pfam" id="PF00483"/>
    </source>
</evidence>
<evidence type="ECO:0000256" key="3">
    <source>
        <dbReference type="ARBA" id="ARBA00022679"/>
    </source>
</evidence>
<organism evidence="7">
    <name type="scientific">metagenome</name>
    <dbReference type="NCBI Taxonomy" id="256318"/>
    <lineage>
        <taxon>unclassified sequences</taxon>
        <taxon>metagenomes</taxon>
    </lineage>
</organism>
<accession>A0A380TAX9</accession>
<proteinExistence type="inferred from homology"/>
<gene>
    <name evidence="7" type="primary">celA</name>
    <name evidence="7" type="ORF">DF3PB_1330002</name>
</gene>
<evidence type="ECO:0000256" key="5">
    <source>
        <dbReference type="ARBA" id="ARBA00048128"/>
    </source>
</evidence>
<comment type="catalytic activity">
    <reaction evidence="5">
        <text>alpha-D-glucose 1-phosphate + UTP + H(+) = UDP-alpha-D-glucose + diphosphate</text>
        <dbReference type="Rhea" id="RHEA:19889"/>
        <dbReference type="ChEBI" id="CHEBI:15378"/>
        <dbReference type="ChEBI" id="CHEBI:33019"/>
        <dbReference type="ChEBI" id="CHEBI:46398"/>
        <dbReference type="ChEBI" id="CHEBI:58601"/>
        <dbReference type="ChEBI" id="CHEBI:58885"/>
        <dbReference type="EC" id="2.7.7.9"/>
    </reaction>
</comment>
<evidence type="ECO:0000256" key="2">
    <source>
        <dbReference type="ARBA" id="ARBA00012415"/>
    </source>
</evidence>
<evidence type="ECO:0000256" key="1">
    <source>
        <dbReference type="ARBA" id="ARBA00006890"/>
    </source>
</evidence>
<dbReference type="InterPro" id="IPR005835">
    <property type="entry name" value="NTP_transferase_dom"/>
</dbReference>
<keyword evidence="4 7" id="KW-0548">Nucleotidyltransferase</keyword>
<dbReference type="GO" id="GO:0006011">
    <property type="term" value="P:UDP-alpha-D-glucose metabolic process"/>
    <property type="evidence" value="ECO:0007669"/>
    <property type="project" value="InterPro"/>
</dbReference>
<reference evidence="7" key="1">
    <citation type="submission" date="2018-07" db="EMBL/GenBank/DDBJ databases">
        <authorList>
            <person name="Quirk P.G."/>
            <person name="Krulwich T.A."/>
        </authorList>
    </citation>
    <scope>NUCLEOTIDE SEQUENCE</scope>
</reference>
<name>A0A380TAX9_9ZZZZ</name>
<dbReference type="AlphaFoldDB" id="A0A380TAX9"/>
<dbReference type="EC" id="2.7.7.9" evidence="2"/>
<comment type="similarity">
    <text evidence="1">Belongs to the UDPGP type 2 family.</text>
</comment>
<dbReference type="NCBIfam" id="TIGR01099">
    <property type="entry name" value="galU"/>
    <property type="match status" value="1"/>
</dbReference>
<keyword evidence="3 7" id="KW-0808">Transferase</keyword>
<dbReference type="Pfam" id="PF00483">
    <property type="entry name" value="NTP_transferase"/>
    <property type="match status" value="1"/>
</dbReference>
<feature type="domain" description="Nucleotidyl transferase" evidence="6">
    <location>
        <begin position="12"/>
        <end position="242"/>
    </location>
</feature>
<dbReference type="PANTHER" id="PTHR43197:SF1">
    <property type="entry name" value="UTP--GLUCOSE-1-PHOSPHATE URIDYLYLTRANSFERASE"/>
    <property type="match status" value="1"/>
</dbReference>
<dbReference type="CDD" id="cd02541">
    <property type="entry name" value="UGPase_prokaryotic"/>
    <property type="match status" value="1"/>
</dbReference>
<protein>
    <recommendedName>
        <fullName evidence="2">UTP--glucose-1-phosphate uridylyltransferase</fullName>
        <ecNumber evidence="2">2.7.7.9</ecNumber>
    </recommendedName>
</protein>
<dbReference type="Gene3D" id="3.90.550.10">
    <property type="entry name" value="Spore Coat Polysaccharide Biosynthesis Protein SpsA, Chain A"/>
    <property type="match status" value="1"/>
</dbReference>
<evidence type="ECO:0000256" key="4">
    <source>
        <dbReference type="ARBA" id="ARBA00022695"/>
    </source>
</evidence>
<dbReference type="GO" id="GO:0003983">
    <property type="term" value="F:UTP:glucose-1-phosphate uridylyltransferase activity"/>
    <property type="evidence" value="ECO:0007669"/>
    <property type="project" value="UniProtKB-EC"/>
</dbReference>
<dbReference type="SUPFAM" id="SSF53448">
    <property type="entry name" value="Nucleotide-diphospho-sugar transferases"/>
    <property type="match status" value="1"/>
</dbReference>